<evidence type="ECO:0000313" key="3">
    <source>
        <dbReference type="Proteomes" id="UP000756530"/>
    </source>
</evidence>
<comment type="caution">
    <text evidence="2">The sequence shown here is derived from an EMBL/GenBank/DDBJ whole genome shotgun (WGS) entry which is preliminary data.</text>
</comment>
<reference evidence="2 3" key="1">
    <citation type="submission" date="2021-05" db="EMBL/GenBank/DDBJ databases">
        <title>Culturable bacteria isolated from Daya Bay.</title>
        <authorList>
            <person name="Zheng W."/>
            <person name="Yu S."/>
            <person name="Huang Y."/>
        </authorList>
    </citation>
    <scope>NUCLEOTIDE SEQUENCE [LARGE SCALE GENOMIC DNA]</scope>
    <source>
        <strain evidence="2 3">DP4N28-5</strain>
    </source>
</reference>
<protein>
    <submittedName>
        <fullName evidence="2">DUF4177 domain-containing protein</fullName>
    </submittedName>
</protein>
<accession>A0ABS6T1C7</accession>
<proteinExistence type="predicted"/>
<sequence>MQRYEYRVLPAPKKGKRAKGVKGTDGRFAHALTQTMNQMAADGWEYLRADTLPAEERAGLTSKTTSFQTLLVFRRDFDPETVGLIEDHSHPLIPEEDDDDVSLIHRSSDSKPEPPLTKPKSDAAE</sequence>
<gene>
    <name evidence="2" type="ORF">KJP28_08880</name>
</gene>
<feature type="compositionally biased region" description="Basic and acidic residues" evidence="1">
    <location>
        <begin position="102"/>
        <end position="112"/>
    </location>
</feature>
<keyword evidence="3" id="KW-1185">Reference proteome</keyword>
<evidence type="ECO:0000256" key="1">
    <source>
        <dbReference type="SAM" id="MobiDB-lite"/>
    </source>
</evidence>
<feature type="region of interest" description="Disordered" evidence="1">
    <location>
        <begin position="86"/>
        <end position="125"/>
    </location>
</feature>
<organism evidence="2 3">
    <name type="scientific">Maritimibacter dapengensis</name>
    <dbReference type="NCBI Taxonomy" id="2836868"/>
    <lineage>
        <taxon>Bacteria</taxon>
        <taxon>Pseudomonadati</taxon>
        <taxon>Pseudomonadota</taxon>
        <taxon>Alphaproteobacteria</taxon>
        <taxon>Rhodobacterales</taxon>
        <taxon>Roseobacteraceae</taxon>
        <taxon>Maritimibacter</taxon>
    </lineage>
</organism>
<name>A0ABS6T1C7_9RHOB</name>
<dbReference type="RefSeq" id="WP_218392197.1">
    <property type="nucleotide sequence ID" value="NZ_JAHUZE010000002.1"/>
</dbReference>
<dbReference type="Proteomes" id="UP000756530">
    <property type="component" value="Unassembled WGS sequence"/>
</dbReference>
<dbReference type="EMBL" id="JAHUZE010000002">
    <property type="protein sequence ID" value="MBV7379041.1"/>
    <property type="molecule type" value="Genomic_DNA"/>
</dbReference>
<evidence type="ECO:0000313" key="2">
    <source>
        <dbReference type="EMBL" id="MBV7379041.1"/>
    </source>
</evidence>